<dbReference type="EMBL" id="PRKW01000002">
    <property type="protein sequence ID" value="PPB49956.1"/>
    <property type="molecule type" value="Genomic_DNA"/>
</dbReference>
<accession>A0A2S5IZC6</accession>
<dbReference type="AlphaFoldDB" id="A0A2S5IZC6"/>
<comment type="caution">
    <text evidence="1">The sequence shown here is derived from an EMBL/GenBank/DDBJ whole genome shotgun (WGS) entry which is preliminary data.</text>
</comment>
<keyword evidence="2" id="KW-1185">Reference proteome</keyword>
<proteinExistence type="predicted"/>
<organism evidence="1 2">
    <name type="scientific">Arthrobacter pityocampae</name>
    <dbReference type="NCBI Taxonomy" id="547334"/>
    <lineage>
        <taxon>Bacteria</taxon>
        <taxon>Bacillati</taxon>
        <taxon>Actinomycetota</taxon>
        <taxon>Actinomycetes</taxon>
        <taxon>Micrococcales</taxon>
        <taxon>Micrococcaceae</taxon>
        <taxon>Arthrobacter</taxon>
    </lineage>
</organism>
<evidence type="ECO:0008006" key="3">
    <source>
        <dbReference type="Google" id="ProtNLM"/>
    </source>
</evidence>
<reference evidence="1 2" key="1">
    <citation type="journal article" date="2014" name="Int. J. Syst. Evol. Microbiol.">
        <title>Arthrobacter pityocampae sp. nov., isolated from Thaumetopoea pityocampa (Lep., Thaumetopoeidae).</title>
        <authorList>
            <person name="Ince I.A."/>
            <person name="Demirbag Z."/>
            <person name="Kati H."/>
        </authorList>
    </citation>
    <scope>NUCLEOTIDE SEQUENCE [LARGE SCALE GENOMIC DNA]</scope>
    <source>
        <strain evidence="1 2">Tp2</strain>
    </source>
</reference>
<evidence type="ECO:0000313" key="1">
    <source>
        <dbReference type="EMBL" id="PPB49956.1"/>
    </source>
</evidence>
<dbReference type="Proteomes" id="UP000239297">
    <property type="component" value="Unassembled WGS sequence"/>
</dbReference>
<evidence type="ECO:0000313" key="2">
    <source>
        <dbReference type="Proteomes" id="UP000239297"/>
    </source>
</evidence>
<protein>
    <recommendedName>
        <fullName evidence="3">Arrestin-like N-terminal domain-containing protein</fullName>
    </recommendedName>
</protein>
<name>A0A2S5IZC6_9MICC</name>
<sequence length="298" mass="31324">MDLALLQRGTEGTGVLGHSTPVSVEIRATRRVRVTSVQFTLVHALELAQTRANQFGGTYHAAERHSRDVGSTQVSTGITLREGESCFEVSQLLIPADAIPTLHGKLALSGWSVRVRVSSDGNADVVRAHPLIVQSDGTTDGTTDGIASDVEPGIGPAEGRHAARGLHLSEVSADVVHPGAEVSGVVTVDDSRARTVAVSIVMREEVTPGTGQHPQDAHHPGSTLVEETVIDQVRLSAHAAKGPGAPFTLTVGSVPAPTVATPALRVRWVLRAALEVPFRHDPEVTAPLTASTRIRSRA</sequence>
<gene>
    <name evidence="1" type="ORF">C4K88_04515</name>
</gene>